<dbReference type="Proteomes" id="UP000441336">
    <property type="component" value="Unassembled WGS sequence"/>
</dbReference>
<evidence type="ECO:0000313" key="2">
    <source>
        <dbReference type="Proteomes" id="UP000441336"/>
    </source>
</evidence>
<organism evidence="1 2">
    <name type="scientific">Hymenobacter ginkgonis</name>
    <dbReference type="NCBI Taxonomy" id="2682976"/>
    <lineage>
        <taxon>Bacteria</taxon>
        <taxon>Pseudomonadati</taxon>
        <taxon>Bacteroidota</taxon>
        <taxon>Cytophagia</taxon>
        <taxon>Cytophagales</taxon>
        <taxon>Hymenobacteraceae</taxon>
        <taxon>Hymenobacter</taxon>
    </lineage>
</organism>
<dbReference type="EMBL" id="WQKZ01000003">
    <property type="protein sequence ID" value="MVN77802.1"/>
    <property type="molecule type" value="Genomic_DNA"/>
</dbReference>
<evidence type="ECO:0000313" key="1">
    <source>
        <dbReference type="EMBL" id="MVN77802.1"/>
    </source>
</evidence>
<keyword evidence="2" id="KW-1185">Reference proteome</keyword>
<proteinExistence type="predicted"/>
<dbReference type="AlphaFoldDB" id="A0A7K1THH3"/>
<comment type="caution">
    <text evidence="1">The sequence shown here is derived from an EMBL/GenBank/DDBJ whole genome shotgun (WGS) entry which is preliminary data.</text>
</comment>
<name>A0A7K1THH3_9BACT</name>
<accession>A0A7K1THH3</accession>
<dbReference type="RefSeq" id="WP_157567167.1">
    <property type="nucleotide sequence ID" value="NZ_WQKZ01000003.1"/>
</dbReference>
<gene>
    <name evidence="1" type="ORF">GO988_15835</name>
</gene>
<reference evidence="1 2" key="1">
    <citation type="submission" date="2019-12" db="EMBL/GenBank/DDBJ databases">
        <title>Hymenobacter sp. HMF4947 Genome sequencing and assembly.</title>
        <authorList>
            <person name="Kang H."/>
            <person name="Cha I."/>
            <person name="Kim H."/>
            <person name="Joh K."/>
        </authorList>
    </citation>
    <scope>NUCLEOTIDE SEQUENCE [LARGE SCALE GENOMIC DNA]</scope>
    <source>
        <strain evidence="1 2">HMF4947</strain>
    </source>
</reference>
<protein>
    <submittedName>
        <fullName evidence="1">Uncharacterized protein</fullName>
    </submittedName>
</protein>
<sequence length="101" mass="11288">MKDATLADLLSRHLGLARENLIPRSTEVVDLKNILARVTNLLHDLHLCPSAEPSILLLETRLRTLQQQSELLARDLQAYLVEALVLALQTLRLAVNCEQGL</sequence>